<evidence type="ECO:0000256" key="6">
    <source>
        <dbReference type="RuleBase" id="RU363076"/>
    </source>
</evidence>
<comment type="caution">
    <text evidence="7">The sequence shown here is derived from an EMBL/GenBank/DDBJ whole genome shotgun (WGS) entry which is preliminary data.</text>
</comment>
<dbReference type="EMBL" id="QKYU01000016">
    <property type="protein sequence ID" value="PZW43181.1"/>
    <property type="molecule type" value="Genomic_DNA"/>
</dbReference>
<evidence type="ECO:0000313" key="8">
    <source>
        <dbReference type="Proteomes" id="UP000249688"/>
    </source>
</evidence>
<reference evidence="7 8" key="1">
    <citation type="submission" date="2018-06" db="EMBL/GenBank/DDBJ databases">
        <title>Genomic Encyclopedia of Archaeal and Bacterial Type Strains, Phase II (KMG-II): from individual species to whole genera.</title>
        <authorList>
            <person name="Goeker M."/>
        </authorList>
    </citation>
    <scope>NUCLEOTIDE SEQUENCE [LARGE SCALE GENOMIC DNA]</scope>
    <source>
        <strain evidence="7 8">DSM 24525</strain>
    </source>
</reference>
<keyword evidence="6" id="KW-1003">Cell membrane</keyword>
<name>A0A2W7I8C0_9PROT</name>
<dbReference type="CDD" id="cd06662">
    <property type="entry name" value="SURF1"/>
    <property type="match status" value="1"/>
</dbReference>
<evidence type="ECO:0000256" key="1">
    <source>
        <dbReference type="ARBA" id="ARBA00004370"/>
    </source>
</evidence>
<dbReference type="Pfam" id="PF02104">
    <property type="entry name" value="SURF1"/>
    <property type="match status" value="1"/>
</dbReference>
<gene>
    <name evidence="7" type="ORF">C8P66_116102</name>
</gene>
<dbReference type="PANTHER" id="PTHR23427:SF2">
    <property type="entry name" value="SURFEIT LOCUS PROTEIN 1"/>
    <property type="match status" value="1"/>
</dbReference>
<keyword evidence="8" id="KW-1185">Reference proteome</keyword>
<keyword evidence="5 6" id="KW-0472">Membrane</keyword>
<comment type="caution">
    <text evidence="6">Lacks conserved residue(s) required for the propagation of feature annotation.</text>
</comment>
<dbReference type="RefSeq" id="WP_111399048.1">
    <property type="nucleotide sequence ID" value="NZ_QKYU01000016.1"/>
</dbReference>
<dbReference type="PANTHER" id="PTHR23427">
    <property type="entry name" value="SURFEIT LOCUS PROTEIN"/>
    <property type="match status" value="1"/>
</dbReference>
<protein>
    <recommendedName>
        <fullName evidence="6">SURF1-like protein</fullName>
    </recommendedName>
</protein>
<organism evidence="7 8">
    <name type="scientific">Humitalea rosea</name>
    <dbReference type="NCBI Taxonomy" id="990373"/>
    <lineage>
        <taxon>Bacteria</taxon>
        <taxon>Pseudomonadati</taxon>
        <taxon>Pseudomonadota</taxon>
        <taxon>Alphaproteobacteria</taxon>
        <taxon>Acetobacterales</taxon>
        <taxon>Roseomonadaceae</taxon>
        <taxon>Humitalea</taxon>
    </lineage>
</organism>
<keyword evidence="3 6" id="KW-0812">Transmembrane</keyword>
<evidence type="ECO:0000313" key="7">
    <source>
        <dbReference type="EMBL" id="PZW43181.1"/>
    </source>
</evidence>
<evidence type="ECO:0000256" key="5">
    <source>
        <dbReference type="ARBA" id="ARBA00023136"/>
    </source>
</evidence>
<sequence>MRSRRPLLLVLAAALPALAILLGLGWWQVQRLEWKTAMIAAITASEAGPAVPLGPTPPAFTKVLVEGVFRHDLEALLGLEVRGTVLGAELLVPLERPGLPTLLVDRGWVPMERGTATIDHPQGVVAVTGFIHPGDRPGIFAPRDDTAGRRFYTFDPPAIGAALGLPDVAPFALVAIGPATGRLPDPAHSLPRPANNHLGYVITWWGLAVALLGVLAAVALRRRPAP</sequence>
<evidence type="ECO:0000256" key="4">
    <source>
        <dbReference type="ARBA" id="ARBA00022989"/>
    </source>
</evidence>
<dbReference type="InterPro" id="IPR002994">
    <property type="entry name" value="Surf1/Shy1"/>
</dbReference>
<dbReference type="Proteomes" id="UP000249688">
    <property type="component" value="Unassembled WGS sequence"/>
</dbReference>
<comment type="subcellular location">
    <subcellularLocation>
        <location evidence="6">Cell membrane</location>
        <topology evidence="6">Multi-pass membrane protein</topology>
    </subcellularLocation>
    <subcellularLocation>
        <location evidence="1">Membrane</location>
    </subcellularLocation>
</comment>
<dbReference type="AlphaFoldDB" id="A0A2W7I8C0"/>
<keyword evidence="4 6" id="KW-1133">Transmembrane helix</keyword>
<evidence type="ECO:0000256" key="2">
    <source>
        <dbReference type="ARBA" id="ARBA00007165"/>
    </source>
</evidence>
<feature type="transmembrane region" description="Helical" evidence="6">
    <location>
        <begin position="198"/>
        <end position="220"/>
    </location>
</feature>
<comment type="similarity">
    <text evidence="2 6">Belongs to the SURF1 family.</text>
</comment>
<dbReference type="GO" id="GO:0005886">
    <property type="term" value="C:plasma membrane"/>
    <property type="evidence" value="ECO:0007669"/>
    <property type="project" value="UniProtKB-SubCell"/>
</dbReference>
<accession>A0A2W7I8C0</accession>
<dbReference type="OrthoDB" id="6079986at2"/>
<evidence type="ECO:0000256" key="3">
    <source>
        <dbReference type="ARBA" id="ARBA00022692"/>
    </source>
</evidence>
<dbReference type="PROSITE" id="PS50895">
    <property type="entry name" value="SURF1"/>
    <property type="match status" value="1"/>
</dbReference>
<dbReference type="InterPro" id="IPR045214">
    <property type="entry name" value="Surf1/Surf4"/>
</dbReference>
<proteinExistence type="inferred from homology"/>